<evidence type="ECO:0000313" key="2">
    <source>
        <dbReference type="Proteomes" id="UP000009102"/>
    </source>
</evidence>
<dbReference type="KEGG" id="hna:Hneap_1062"/>
<organism evidence="1 2">
    <name type="scientific">Halothiobacillus neapolitanus (strain ATCC 23641 / DSM 15147 / CIP 104769 / NCIMB 8539 / c2)</name>
    <name type="common">Thiobacillus neapolitanus</name>
    <dbReference type="NCBI Taxonomy" id="555778"/>
    <lineage>
        <taxon>Bacteria</taxon>
        <taxon>Pseudomonadati</taxon>
        <taxon>Pseudomonadota</taxon>
        <taxon>Gammaproteobacteria</taxon>
        <taxon>Chromatiales</taxon>
        <taxon>Halothiobacillaceae</taxon>
        <taxon>Halothiobacillus</taxon>
    </lineage>
</organism>
<dbReference type="OrthoDB" id="9933981at2"/>
<dbReference type="RefSeq" id="WP_012823934.1">
    <property type="nucleotide sequence ID" value="NC_013422.1"/>
</dbReference>
<proteinExistence type="predicted"/>
<gene>
    <name evidence="1" type="ordered locus">Hneap_1062</name>
</gene>
<dbReference type="EMBL" id="CP001801">
    <property type="protein sequence ID" value="ACX95898.1"/>
    <property type="molecule type" value="Genomic_DNA"/>
</dbReference>
<accession>D0KZM5</accession>
<dbReference type="Proteomes" id="UP000009102">
    <property type="component" value="Chromosome"/>
</dbReference>
<dbReference type="HOGENOM" id="CLU_2316396_0_0_6"/>
<protein>
    <submittedName>
        <fullName evidence="1">Uncharacterized protein</fullName>
    </submittedName>
</protein>
<evidence type="ECO:0000313" key="1">
    <source>
        <dbReference type="EMBL" id="ACX95898.1"/>
    </source>
</evidence>
<dbReference type="AlphaFoldDB" id="D0KZM5"/>
<name>D0KZM5_HALNC</name>
<reference evidence="1 2" key="1">
    <citation type="submission" date="2009-10" db="EMBL/GenBank/DDBJ databases">
        <title>Complete sequence of Halothiobacillus neapolitanus c2.</title>
        <authorList>
            <consortium name="US DOE Joint Genome Institute"/>
            <person name="Lucas S."/>
            <person name="Copeland A."/>
            <person name="Lapidus A."/>
            <person name="Glavina del Rio T."/>
            <person name="Tice H."/>
            <person name="Bruce D."/>
            <person name="Goodwin L."/>
            <person name="Pitluck S."/>
            <person name="Davenport K."/>
            <person name="Brettin T."/>
            <person name="Detter J.C."/>
            <person name="Han C."/>
            <person name="Tapia R."/>
            <person name="Larimer F."/>
            <person name="Land M."/>
            <person name="Hauser L."/>
            <person name="Kyrpides N."/>
            <person name="Mikhailova N."/>
            <person name="Kerfeld C."/>
            <person name="Cannon G."/>
            <person name="Heinhort S."/>
        </authorList>
    </citation>
    <scope>NUCLEOTIDE SEQUENCE [LARGE SCALE GENOMIC DNA]</scope>
    <source>
        <strain evidence="2">ATCC 23641 / c2</strain>
    </source>
</reference>
<keyword evidence="2" id="KW-1185">Reference proteome</keyword>
<sequence>MPTSLIQLLEPLIGSTLTIDHRRGTVIDILEDPPSLVMSSSESQEEIRLDHLGRPQETTVPSWTVSLFSKSGNALHPDLQRQLHPDLAVKAHEFLNNKD</sequence>